<reference evidence="1 2" key="2">
    <citation type="submission" date="2019-02" db="EMBL/GenBank/DDBJ databases">
        <title>'Lichenibacterium ramalinii' gen. nov. sp. nov., 'Lichenibacterium minor' gen. nov. sp. nov.</title>
        <authorList>
            <person name="Pankratov T."/>
        </authorList>
    </citation>
    <scope>NUCLEOTIDE SEQUENCE [LARGE SCALE GENOMIC DNA]</scope>
    <source>
        <strain evidence="1 2">RmlP001</strain>
    </source>
</reference>
<name>A0A4Q2RIC9_9HYPH</name>
<evidence type="ECO:0000313" key="2">
    <source>
        <dbReference type="Proteomes" id="UP000289411"/>
    </source>
</evidence>
<keyword evidence="2" id="KW-1185">Reference proteome</keyword>
<protein>
    <submittedName>
        <fullName evidence="1">Uncharacterized protein</fullName>
    </submittedName>
</protein>
<dbReference type="Proteomes" id="UP000289411">
    <property type="component" value="Unassembled WGS sequence"/>
</dbReference>
<proteinExistence type="predicted"/>
<reference evidence="1 2" key="1">
    <citation type="submission" date="2018-09" db="EMBL/GenBank/DDBJ databases">
        <authorList>
            <person name="Grouzdev D.S."/>
            <person name="Krutkina M.S."/>
        </authorList>
    </citation>
    <scope>NUCLEOTIDE SEQUENCE [LARGE SCALE GENOMIC DNA]</scope>
    <source>
        <strain evidence="1 2">RmlP001</strain>
    </source>
</reference>
<gene>
    <name evidence="1" type="ORF">D3272_00955</name>
</gene>
<dbReference type="AlphaFoldDB" id="A0A4Q2RIC9"/>
<accession>A0A4Q2RIC9</accession>
<organism evidence="1 2">
    <name type="scientific">Lichenibacterium ramalinae</name>
    <dbReference type="NCBI Taxonomy" id="2316527"/>
    <lineage>
        <taxon>Bacteria</taxon>
        <taxon>Pseudomonadati</taxon>
        <taxon>Pseudomonadota</taxon>
        <taxon>Alphaproteobacteria</taxon>
        <taxon>Hyphomicrobiales</taxon>
        <taxon>Lichenihabitantaceae</taxon>
        <taxon>Lichenibacterium</taxon>
    </lineage>
</organism>
<comment type="caution">
    <text evidence="1">The sequence shown here is derived from an EMBL/GenBank/DDBJ whole genome shotgun (WGS) entry which is preliminary data.</text>
</comment>
<sequence>MRIRVACSVGWRFEAAGRRSRHDPVPVALARVAWFARTTGAPPPFQAFADDDVRLADRERDEGIGHGITSHPR</sequence>
<dbReference type="EMBL" id="QYBC01000001">
    <property type="protein sequence ID" value="RYB07734.1"/>
    <property type="molecule type" value="Genomic_DNA"/>
</dbReference>
<evidence type="ECO:0000313" key="1">
    <source>
        <dbReference type="EMBL" id="RYB07734.1"/>
    </source>
</evidence>